<keyword evidence="2" id="KW-1185">Reference proteome</keyword>
<accession>A0ACD5X774</accession>
<sequence length="477" mass="51490">MAPRAHAVVLPYPGSGNINPALQIAKLLHRRGVYVTFVNTEHNHRKAGADAVRSHDGFRFESIPDGLDEAARGVQDYGRGLAISVSTRCAAPLRDLIARLNATPGVPAVTCVVPTALMSFALGVARELGIPSMAFWGGSAASLMGHMRLLELQERGYLPLEDESYLTNGHLETTVIDWIPGMPPISLGDISSFLRTTDPDDFGLRFNESEANNCTKADALILNTFDDLEADVLAALRAEYPCIYTIGPLGSLLKEGIDDAGEVEESSTSSLSLWKQDTECITWLDTQEASSVVYVNFGSHTVLTPAKLAEFAWGLADSGHTLLWSIRENLVRGGGLAALPPEFVAATAGRCCLTTWCPQEQVLQHPAVGCFLTHNGWNSTCESLAAGVPMVCWPGFADQFTNCKYACEVWGVGLRLDDKVRREQVAGHVRKAMESEEIRRSAAGWKAKAAEAAAPGGSSYRNLQSMVNALNSETDQL</sequence>
<organism evidence="1 2">
    <name type="scientific">Avena sativa</name>
    <name type="common">Oat</name>
    <dbReference type="NCBI Taxonomy" id="4498"/>
    <lineage>
        <taxon>Eukaryota</taxon>
        <taxon>Viridiplantae</taxon>
        <taxon>Streptophyta</taxon>
        <taxon>Embryophyta</taxon>
        <taxon>Tracheophyta</taxon>
        <taxon>Spermatophyta</taxon>
        <taxon>Magnoliopsida</taxon>
        <taxon>Liliopsida</taxon>
        <taxon>Poales</taxon>
        <taxon>Poaceae</taxon>
        <taxon>BOP clade</taxon>
        <taxon>Pooideae</taxon>
        <taxon>Poodae</taxon>
        <taxon>Poeae</taxon>
        <taxon>Poeae Chloroplast Group 1 (Aveneae type)</taxon>
        <taxon>Aveninae</taxon>
        <taxon>Avena</taxon>
    </lineage>
</organism>
<evidence type="ECO:0000313" key="2">
    <source>
        <dbReference type="Proteomes" id="UP001732700"/>
    </source>
</evidence>
<name>A0ACD5X774_AVESA</name>
<reference evidence="1" key="2">
    <citation type="submission" date="2025-09" db="UniProtKB">
        <authorList>
            <consortium name="EnsemblPlants"/>
        </authorList>
    </citation>
    <scope>IDENTIFICATION</scope>
</reference>
<dbReference type="EnsemblPlants" id="AVESA.00010b.r2.4DG0749030.1">
    <property type="protein sequence ID" value="AVESA.00010b.r2.4DG0749030.1.CDS"/>
    <property type="gene ID" value="AVESA.00010b.r2.4DG0749030"/>
</dbReference>
<dbReference type="Proteomes" id="UP001732700">
    <property type="component" value="Chromosome 4D"/>
</dbReference>
<reference evidence="1" key="1">
    <citation type="submission" date="2021-05" db="EMBL/GenBank/DDBJ databases">
        <authorList>
            <person name="Scholz U."/>
            <person name="Mascher M."/>
            <person name="Fiebig A."/>
        </authorList>
    </citation>
    <scope>NUCLEOTIDE SEQUENCE [LARGE SCALE GENOMIC DNA]</scope>
</reference>
<protein>
    <submittedName>
        <fullName evidence="1">Uncharacterized protein</fullName>
    </submittedName>
</protein>
<evidence type="ECO:0000313" key="1">
    <source>
        <dbReference type="EnsemblPlants" id="AVESA.00010b.r2.4DG0749030.1.CDS"/>
    </source>
</evidence>
<proteinExistence type="predicted"/>